<proteinExistence type="predicted"/>
<protein>
    <recommendedName>
        <fullName evidence="3">histidine kinase</fullName>
        <ecNumber evidence="3">2.7.13.3</ecNumber>
    </recommendedName>
</protein>
<dbReference type="InterPro" id="IPR050351">
    <property type="entry name" value="BphY/WalK/GraS-like"/>
</dbReference>
<dbReference type="InterPro" id="IPR003594">
    <property type="entry name" value="HATPase_dom"/>
</dbReference>
<comment type="caution">
    <text evidence="12">The sequence shown here is derived from an EMBL/GenBank/DDBJ whole genome shotgun (WGS) entry which is preliminary data.</text>
</comment>
<reference evidence="12 13" key="1">
    <citation type="submission" date="2017-09" db="EMBL/GenBank/DDBJ databases">
        <title>Large-scale bioinformatics analysis of Bacillus genomes uncovers conserved roles of natural products in bacterial physiology.</title>
        <authorList>
            <consortium name="Agbiome Team Llc"/>
            <person name="Bleich R.M."/>
            <person name="Grubbs K.J."/>
            <person name="Santa Maria K.C."/>
            <person name="Allen S.E."/>
            <person name="Farag S."/>
            <person name="Shank E.A."/>
            <person name="Bowers A."/>
        </authorList>
    </citation>
    <scope>NUCLEOTIDE SEQUENCE [LARGE SCALE GENOMIC DNA]</scope>
    <source>
        <strain evidence="12 13">AFS094862</strain>
    </source>
</reference>
<dbReference type="PROSITE" id="PS50885">
    <property type="entry name" value="HAMP"/>
    <property type="match status" value="1"/>
</dbReference>
<dbReference type="SMART" id="SM00388">
    <property type="entry name" value="HisKA"/>
    <property type="match status" value="1"/>
</dbReference>
<dbReference type="Pfam" id="PF02518">
    <property type="entry name" value="HATPase_c"/>
    <property type="match status" value="1"/>
</dbReference>
<keyword evidence="5" id="KW-0597">Phosphoprotein</keyword>
<dbReference type="Gene3D" id="1.10.287.130">
    <property type="match status" value="1"/>
</dbReference>
<keyword evidence="8 12" id="KW-0418">Kinase</keyword>
<dbReference type="InterPro" id="IPR003661">
    <property type="entry name" value="HisK_dim/P_dom"/>
</dbReference>
<keyword evidence="4" id="KW-1003">Cell membrane</keyword>
<keyword evidence="11" id="KW-0472">Membrane</keyword>
<evidence type="ECO:0000256" key="9">
    <source>
        <dbReference type="ARBA" id="ARBA00022840"/>
    </source>
</evidence>
<name>A0A2A7YA87_9BACI</name>
<evidence type="ECO:0000256" key="7">
    <source>
        <dbReference type="ARBA" id="ARBA00022741"/>
    </source>
</evidence>
<evidence type="ECO:0000256" key="3">
    <source>
        <dbReference type="ARBA" id="ARBA00012438"/>
    </source>
</evidence>
<dbReference type="PANTHER" id="PTHR45453:SF3">
    <property type="entry name" value="HISTIDINE KINASE"/>
    <property type="match status" value="1"/>
</dbReference>
<dbReference type="EMBL" id="NVOI01000209">
    <property type="protein sequence ID" value="PGG78265.1"/>
    <property type="molecule type" value="Genomic_DNA"/>
</dbReference>
<dbReference type="RefSeq" id="WP_098071357.1">
    <property type="nucleotide sequence ID" value="NZ_NUCI01000119.1"/>
</dbReference>
<dbReference type="GO" id="GO:0016036">
    <property type="term" value="P:cellular response to phosphate starvation"/>
    <property type="evidence" value="ECO:0007669"/>
    <property type="project" value="TreeGrafter"/>
</dbReference>
<keyword evidence="10" id="KW-0902">Two-component regulatory system</keyword>
<dbReference type="AlphaFoldDB" id="A0A2A7YA87"/>
<keyword evidence="6" id="KW-0808">Transferase</keyword>
<keyword evidence="9" id="KW-0067">ATP-binding</keyword>
<dbReference type="SUPFAM" id="SSF47384">
    <property type="entry name" value="Homodimeric domain of signal transducing histidine kinase"/>
    <property type="match status" value="1"/>
</dbReference>
<evidence type="ECO:0000256" key="4">
    <source>
        <dbReference type="ARBA" id="ARBA00022475"/>
    </source>
</evidence>
<dbReference type="InterPro" id="IPR036097">
    <property type="entry name" value="HisK_dim/P_sf"/>
</dbReference>
<comment type="catalytic activity">
    <reaction evidence="1">
        <text>ATP + protein L-histidine = ADP + protein N-phospho-L-histidine.</text>
        <dbReference type="EC" id="2.7.13.3"/>
    </reaction>
</comment>
<gene>
    <name evidence="12" type="ORF">CON73_31680</name>
</gene>
<evidence type="ECO:0000256" key="1">
    <source>
        <dbReference type="ARBA" id="ARBA00000085"/>
    </source>
</evidence>
<dbReference type="Proteomes" id="UP000225320">
    <property type="component" value="Unassembled WGS sequence"/>
</dbReference>
<accession>A0A2A7YA87</accession>
<evidence type="ECO:0000256" key="8">
    <source>
        <dbReference type="ARBA" id="ARBA00022777"/>
    </source>
</evidence>
<dbReference type="PROSITE" id="PS50109">
    <property type="entry name" value="HIS_KIN"/>
    <property type="match status" value="1"/>
</dbReference>
<dbReference type="GO" id="GO:0005886">
    <property type="term" value="C:plasma membrane"/>
    <property type="evidence" value="ECO:0007669"/>
    <property type="project" value="UniProtKB-SubCell"/>
</dbReference>
<organism evidence="12 13">
    <name type="scientific">Bacillus toyonensis</name>
    <dbReference type="NCBI Taxonomy" id="155322"/>
    <lineage>
        <taxon>Bacteria</taxon>
        <taxon>Bacillati</taxon>
        <taxon>Bacillota</taxon>
        <taxon>Bacilli</taxon>
        <taxon>Bacillales</taxon>
        <taxon>Bacillaceae</taxon>
        <taxon>Bacillus</taxon>
        <taxon>Bacillus cereus group</taxon>
    </lineage>
</organism>
<comment type="subcellular location">
    <subcellularLocation>
        <location evidence="2">Cell membrane</location>
        <topology evidence="2">Multi-pass membrane protein</topology>
    </subcellularLocation>
</comment>
<sequence>MKKNGIFIKIFAYTIVAMLLIVFVTAALFSSQFLTLYRAVEREQILVSYQPLVNRVKNSDYNDIPAAAQRFRDNNQSFEFCIIDDNGGVIYATPGADTSDNFNGDFYYVVHNDKALGYSVVAQTRPGLTAFYNEIIVQALVAFAIILALCLVCAYVFAQQITNPIKRLADDAGKMTRLEDVPQSLPIRRDELGDLSRDIHSMYDKLKDTISRLENEIQRVREMEEAQRYFFSAASHELKTPIVATSILLEGMLENVGDYKDHPKYLRECVKMMDAQDDVISEILEIVNLSDGKISQDPEKLKVRQLVADILPDFQILAEANGQCIVMDIPDGQNCLVDSKMLQKALSNIILNAVQNTPTGAEIRIWSEPAAKQYRLCILNTDARIDATVLPKLFDPFYRMDKVRGRKSGRNGLGLTIVWKTLEVMNIEYALENVPDGVLFWMDLPKA</sequence>
<dbReference type="InterPro" id="IPR036890">
    <property type="entry name" value="HATPase_C_sf"/>
</dbReference>
<evidence type="ECO:0000256" key="5">
    <source>
        <dbReference type="ARBA" id="ARBA00022553"/>
    </source>
</evidence>
<dbReference type="SUPFAM" id="SSF55874">
    <property type="entry name" value="ATPase domain of HSP90 chaperone/DNA topoisomerase II/histidine kinase"/>
    <property type="match status" value="1"/>
</dbReference>
<dbReference type="GO" id="GO:0000155">
    <property type="term" value="F:phosphorelay sensor kinase activity"/>
    <property type="evidence" value="ECO:0007669"/>
    <property type="project" value="InterPro"/>
</dbReference>
<dbReference type="Gene3D" id="3.30.565.10">
    <property type="entry name" value="Histidine kinase-like ATPase, C-terminal domain"/>
    <property type="match status" value="1"/>
</dbReference>
<dbReference type="SMART" id="SM00304">
    <property type="entry name" value="HAMP"/>
    <property type="match status" value="1"/>
</dbReference>
<dbReference type="Gene3D" id="6.10.340.10">
    <property type="match status" value="1"/>
</dbReference>
<evidence type="ECO:0000256" key="2">
    <source>
        <dbReference type="ARBA" id="ARBA00004651"/>
    </source>
</evidence>
<dbReference type="PANTHER" id="PTHR45453">
    <property type="entry name" value="PHOSPHATE REGULON SENSOR PROTEIN PHOR"/>
    <property type="match status" value="1"/>
</dbReference>
<evidence type="ECO:0000256" key="11">
    <source>
        <dbReference type="ARBA" id="ARBA00023136"/>
    </source>
</evidence>
<dbReference type="GO" id="GO:0005524">
    <property type="term" value="F:ATP binding"/>
    <property type="evidence" value="ECO:0007669"/>
    <property type="project" value="UniProtKB-KW"/>
</dbReference>
<evidence type="ECO:0000313" key="13">
    <source>
        <dbReference type="Proteomes" id="UP000225320"/>
    </source>
</evidence>
<evidence type="ECO:0000313" key="12">
    <source>
        <dbReference type="EMBL" id="PGG78265.1"/>
    </source>
</evidence>
<dbReference type="EC" id="2.7.13.3" evidence="3"/>
<evidence type="ECO:0000256" key="10">
    <source>
        <dbReference type="ARBA" id="ARBA00023012"/>
    </source>
</evidence>
<keyword evidence="7" id="KW-0547">Nucleotide-binding</keyword>
<dbReference type="GO" id="GO:0004721">
    <property type="term" value="F:phosphoprotein phosphatase activity"/>
    <property type="evidence" value="ECO:0007669"/>
    <property type="project" value="TreeGrafter"/>
</dbReference>
<dbReference type="InterPro" id="IPR005467">
    <property type="entry name" value="His_kinase_dom"/>
</dbReference>
<evidence type="ECO:0000256" key="6">
    <source>
        <dbReference type="ARBA" id="ARBA00022679"/>
    </source>
</evidence>
<dbReference type="InterPro" id="IPR003660">
    <property type="entry name" value="HAMP_dom"/>
</dbReference>
<dbReference type="CDD" id="cd00082">
    <property type="entry name" value="HisKA"/>
    <property type="match status" value="1"/>
</dbReference>
<dbReference type="SMART" id="SM00387">
    <property type="entry name" value="HATPase_c"/>
    <property type="match status" value="1"/>
</dbReference>
<dbReference type="CDD" id="cd06225">
    <property type="entry name" value="HAMP"/>
    <property type="match status" value="1"/>
</dbReference>